<reference evidence="3 4" key="1">
    <citation type="submission" date="2016-10" db="EMBL/GenBank/DDBJ databases">
        <authorList>
            <person name="de Groot N.N."/>
        </authorList>
    </citation>
    <scope>NUCLEOTIDE SEQUENCE [LARGE SCALE GENOMIC DNA]</scope>
    <source>
        <strain evidence="3 4">MT12</strain>
    </source>
</reference>
<dbReference type="InterPro" id="IPR027275">
    <property type="entry name" value="PRC-brl_dom"/>
</dbReference>
<evidence type="ECO:0000313" key="4">
    <source>
        <dbReference type="Proteomes" id="UP000198992"/>
    </source>
</evidence>
<feature type="signal peptide" evidence="1">
    <location>
        <begin position="1"/>
        <end position="21"/>
    </location>
</feature>
<sequence>MKKIFAIGPLLAVAMVTGAFAATTVLKEGPRESWTVTNYYKQSVYDPKESKIGDIDDVLVDKSGKITGLVIGVGGFLGAGEKDVIVPFTAVKTTKKNDKWWLTLDETKDDLKGAPGLEYDRTSTTWVPETK</sequence>
<gene>
    <name evidence="3" type="ORF">SAMN05444164_3806</name>
</gene>
<organism evidence="3 4">
    <name type="scientific">Bradyrhizobium erythrophlei</name>
    <dbReference type="NCBI Taxonomy" id="1437360"/>
    <lineage>
        <taxon>Bacteria</taxon>
        <taxon>Pseudomonadati</taxon>
        <taxon>Pseudomonadota</taxon>
        <taxon>Alphaproteobacteria</taxon>
        <taxon>Hyphomicrobiales</taxon>
        <taxon>Nitrobacteraceae</taxon>
        <taxon>Bradyrhizobium</taxon>
    </lineage>
</organism>
<feature type="domain" description="PRC-barrel" evidence="2">
    <location>
        <begin position="38"/>
        <end position="111"/>
    </location>
</feature>
<keyword evidence="1" id="KW-0732">Signal</keyword>
<dbReference type="SUPFAM" id="SSF50346">
    <property type="entry name" value="PRC-barrel domain"/>
    <property type="match status" value="1"/>
</dbReference>
<proteinExistence type="predicted"/>
<dbReference type="Proteomes" id="UP000198992">
    <property type="component" value="Unassembled WGS sequence"/>
</dbReference>
<accession>A0A1H4Y897</accession>
<dbReference type="AlphaFoldDB" id="A0A1H4Y897"/>
<evidence type="ECO:0000259" key="2">
    <source>
        <dbReference type="Pfam" id="PF05239"/>
    </source>
</evidence>
<dbReference type="OrthoDB" id="7818259at2"/>
<dbReference type="Pfam" id="PF05239">
    <property type="entry name" value="PRC"/>
    <property type="match status" value="1"/>
</dbReference>
<evidence type="ECO:0000313" key="3">
    <source>
        <dbReference type="EMBL" id="SED13500.1"/>
    </source>
</evidence>
<protein>
    <submittedName>
        <fullName evidence="3">Sporulation protein YlmC, PRC-barrel domain family</fullName>
    </submittedName>
</protein>
<dbReference type="PANTHER" id="PTHR36505:SF1">
    <property type="entry name" value="BLR1072 PROTEIN"/>
    <property type="match status" value="1"/>
</dbReference>
<dbReference type="InterPro" id="IPR011033">
    <property type="entry name" value="PRC_barrel-like_sf"/>
</dbReference>
<feature type="chain" id="PRO_5011771324" evidence="1">
    <location>
        <begin position="22"/>
        <end position="131"/>
    </location>
</feature>
<dbReference type="EMBL" id="FNTH01000001">
    <property type="protein sequence ID" value="SED13500.1"/>
    <property type="molecule type" value="Genomic_DNA"/>
</dbReference>
<dbReference type="Gene3D" id="2.30.30.240">
    <property type="entry name" value="PRC-barrel domain"/>
    <property type="match status" value="1"/>
</dbReference>
<name>A0A1H4Y897_9BRAD</name>
<dbReference type="RefSeq" id="WP_092126121.1">
    <property type="nucleotide sequence ID" value="NZ_FNTH01000001.1"/>
</dbReference>
<dbReference type="PANTHER" id="PTHR36505">
    <property type="entry name" value="BLR1072 PROTEIN"/>
    <property type="match status" value="1"/>
</dbReference>
<evidence type="ECO:0000256" key="1">
    <source>
        <dbReference type="SAM" id="SignalP"/>
    </source>
</evidence>